<dbReference type="EMBL" id="POUB01000007">
    <property type="protein sequence ID" value="PZG02534.1"/>
    <property type="molecule type" value="Genomic_DNA"/>
</dbReference>
<accession>A0A2W2ECI2</accession>
<dbReference type="RefSeq" id="WP_111132457.1">
    <property type="nucleotide sequence ID" value="NZ_POUB01000007.1"/>
</dbReference>
<dbReference type="GO" id="GO:0016874">
    <property type="term" value="F:ligase activity"/>
    <property type="evidence" value="ECO:0007669"/>
    <property type="project" value="UniProtKB-KW"/>
</dbReference>
<keyword evidence="3" id="KW-0436">Ligase</keyword>
<gene>
    <name evidence="3" type="ORF">C1I99_02125</name>
</gene>
<dbReference type="GO" id="GO:0005737">
    <property type="term" value="C:cytoplasm"/>
    <property type="evidence" value="ECO:0007669"/>
    <property type="project" value="TreeGrafter"/>
</dbReference>
<dbReference type="InterPro" id="IPR020845">
    <property type="entry name" value="AMP-binding_CS"/>
</dbReference>
<evidence type="ECO:0000313" key="4">
    <source>
        <dbReference type="Proteomes" id="UP000248749"/>
    </source>
</evidence>
<dbReference type="PANTHER" id="PTHR45527:SF1">
    <property type="entry name" value="FATTY ACID SYNTHASE"/>
    <property type="match status" value="1"/>
</dbReference>
<organism evidence="3 4">
    <name type="scientific">Micromonospora deserti</name>
    <dbReference type="NCBI Taxonomy" id="2070366"/>
    <lineage>
        <taxon>Bacteria</taxon>
        <taxon>Bacillati</taxon>
        <taxon>Actinomycetota</taxon>
        <taxon>Actinomycetes</taxon>
        <taxon>Micromonosporales</taxon>
        <taxon>Micromonosporaceae</taxon>
        <taxon>Micromonospora</taxon>
    </lineage>
</organism>
<evidence type="ECO:0000313" key="3">
    <source>
        <dbReference type="EMBL" id="PZG02534.1"/>
    </source>
</evidence>
<dbReference type="SUPFAM" id="SSF56801">
    <property type="entry name" value="Acetyl-CoA synthetase-like"/>
    <property type="match status" value="1"/>
</dbReference>
<dbReference type="InterPro" id="IPR000873">
    <property type="entry name" value="AMP-dep_synth/lig_dom"/>
</dbReference>
<dbReference type="NCBIfam" id="TIGR01733">
    <property type="entry name" value="AA-adenyl-dom"/>
    <property type="match status" value="1"/>
</dbReference>
<dbReference type="GO" id="GO:0031177">
    <property type="term" value="F:phosphopantetheine binding"/>
    <property type="evidence" value="ECO:0007669"/>
    <property type="project" value="TreeGrafter"/>
</dbReference>
<dbReference type="Gene3D" id="3.30.300.30">
    <property type="match status" value="1"/>
</dbReference>
<evidence type="ECO:0000259" key="1">
    <source>
        <dbReference type="Pfam" id="PF00501"/>
    </source>
</evidence>
<dbReference type="Gene3D" id="3.40.50.12780">
    <property type="entry name" value="N-terminal domain of ligase-like"/>
    <property type="match status" value="1"/>
</dbReference>
<protein>
    <submittedName>
        <fullName evidence="3">D-alanine--poly(Phosphoribitol) ligase</fullName>
    </submittedName>
</protein>
<dbReference type="Pfam" id="PF13193">
    <property type="entry name" value="AMP-binding_C"/>
    <property type="match status" value="1"/>
</dbReference>
<dbReference type="Pfam" id="PF00501">
    <property type="entry name" value="AMP-binding"/>
    <property type="match status" value="1"/>
</dbReference>
<comment type="caution">
    <text evidence="3">The sequence shown here is derived from an EMBL/GenBank/DDBJ whole genome shotgun (WGS) entry which is preliminary data.</text>
</comment>
<dbReference type="AlphaFoldDB" id="A0A2W2ECI2"/>
<dbReference type="InterPro" id="IPR025110">
    <property type="entry name" value="AMP-bd_C"/>
</dbReference>
<dbReference type="InterPro" id="IPR042099">
    <property type="entry name" value="ANL_N_sf"/>
</dbReference>
<dbReference type="InterPro" id="IPR010071">
    <property type="entry name" value="AA_adenyl_dom"/>
</dbReference>
<dbReference type="OrthoDB" id="3802848at2"/>
<evidence type="ECO:0000259" key="2">
    <source>
        <dbReference type="Pfam" id="PF13193"/>
    </source>
</evidence>
<feature type="domain" description="AMP-binding enzyme C-terminal" evidence="2">
    <location>
        <begin position="432"/>
        <end position="504"/>
    </location>
</feature>
<reference evidence="3 4" key="1">
    <citation type="submission" date="2018-01" db="EMBL/GenBank/DDBJ databases">
        <title>Draft genome sequence of Salinispora sp. 13K206.</title>
        <authorList>
            <person name="Sahin N."/>
            <person name="Saygin H."/>
            <person name="Ay H."/>
        </authorList>
    </citation>
    <scope>NUCLEOTIDE SEQUENCE [LARGE SCALE GENOMIC DNA]</scope>
    <source>
        <strain evidence="3 4">13K206</strain>
    </source>
</reference>
<dbReference type="PANTHER" id="PTHR45527">
    <property type="entry name" value="NONRIBOSOMAL PEPTIDE SYNTHETASE"/>
    <property type="match status" value="1"/>
</dbReference>
<dbReference type="GO" id="GO:0043041">
    <property type="term" value="P:amino acid activation for nonribosomal peptide biosynthetic process"/>
    <property type="evidence" value="ECO:0007669"/>
    <property type="project" value="TreeGrafter"/>
</dbReference>
<proteinExistence type="predicted"/>
<name>A0A2W2ECI2_9ACTN</name>
<dbReference type="Proteomes" id="UP000248749">
    <property type="component" value="Unassembled WGS sequence"/>
</dbReference>
<sequence length="517" mass="56435">MIESGSTLWHWFSDSAHRHAQAPALRVAGQQLTYAELLRLTESLATRLVRTHGTPPRVVGLCASRSLAAYAGYLAALRLSATVVPLAPDLPVERARRICAAAAVDLLITDDSGQRVADDGPGPLDVLPLSGAPHHPWWAEPDRPWSEPYSGNPDDIAYILFTSGSTGSPKGVPIRHRNLTGYLAHCVTSYEVGPGSRLSQTFELTFDPSVFDMFVAWLSGALLVAAAPGDTMAPVRYVNDNGITHWFSVPSVISLARRLRSLKPHSMPTLRYSLFAGEQLTLGQARAWAEAAPHSILENLYGPTELTVTCTRYQLPADPARWPRTSNDTVPIGRVHAHLQGMLRRADGAPADDGELCVRGSQRFDGYLDAAQDDDRFVTYDGERARPFTGRPGPADWYRTGDRVRWEDGALVHLGRLDDQVKIHGYRIELGEIESVLRRHPGVVDVVVLALPTGSGPAELHAIYTCEDVDSASLARVVADHLPPYMAPSRYHRVECLPVNSNGKVDRKRLAADLGAA</sequence>
<dbReference type="InterPro" id="IPR045851">
    <property type="entry name" value="AMP-bd_C_sf"/>
</dbReference>
<dbReference type="PROSITE" id="PS00455">
    <property type="entry name" value="AMP_BINDING"/>
    <property type="match status" value="1"/>
</dbReference>
<keyword evidence="4" id="KW-1185">Reference proteome</keyword>
<dbReference type="GO" id="GO:0044550">
    <property type="term" value="P:secondary metabolite biosynthetic process"/>
    <property type="evidence" value="ECO:0007669"/>
    <property type="project" value="TreeGrafter"/>
</dbReference>
<feature type="domain" description="AMP-dependent synthetase/ligase" evidence="1">
    <location>
        <begin position="12"/>
        <end position="368"/>
    </location>
</feature>